<dbReference type="SUPFAM" id="SSF57701">
    <property type="entry name" value="Zn2/Cys6 DNA-binding domain"/>
    <property type="match status" value="1"/>
</dbReference>
<reference evidence="3 4" key="1">
    <citation type="journal article" date="2013" name="PLoS Genet.">
        <title>Comparative genome structure, secondary metabolite, and effector coding capacity across Cochliobolus pathogens.</title>
        <authorList>
            <person name="Condon B.J."/>
            <person name="Leng Y."/>
            <person name="Wu D."/>
            <person name="Bushley K.E."/>
            <person name="Ohm R.A."/>
            <person name="Otillar R."/>
            <person name="Martin J."/>
            <person name="Schackwitz W."/>
            <person name="Grimwood J."/>
            <person name="MohdZainudin N."/>
            <person name="Xue C."/>
            <person name="Wang R."/>
            <person name="Manning V.A."/>
            <person name="Dhillon B."/>
            <person name="Tu Z.J."/>
            <person name="Steffenson B.J."/>
            <person name="Salamov A."/>
            <person name="Sun H."/>
            <person name="Lowry S."/>
            <person name="LaButti K."/>
            <person name="Han J."/>
            <person name="Copeland A."/>
            <person name="Lindquist E."/>
            <person name="Barry K."/>
            <person name="Schmutz J."/>
            <person name="Baker S.E."/>
            <person name="Ciuffetti L.M."/>
            <person name="Grigoriev I.V."/>
            <person name="Zhong S."/>
            <person name="Turgeon B.G."/>
        </authorList>
    </citation>
    <scope>NUCLEOTIDE SEQUENCE [LARGE SCALE GENOMIC DNA]</scope>
    <source>
        <strain evidence="3 4">FI3</strain>
    </source>
</reference>
<dbReference type="RefSeq" id="XP_014557971.1">
    <property type="nucleotide sequence ID" value="XM_014702485.1"/>
</dbReference>
<evidence type="ECO:0000256" key="1">
    <source>
        <dbReference type="ARBA" id="ARBA00023242"/>
    </source>
</evidence>
<evidence type="ECO:0000259" key="2">
    <source>
        <dbReference type="PROSITE" id="PS50048"/>
    </source>
</evidence>
<protein>
    <recommendedName>
        <fullName evidence="2">Zn(2)-C6 fungal-type domain-containing protein</fullName>
    </recommendedName>
</protein>
<dbReference type="AlphaFoldDB" id="W7EQM1"/>
<evidence type="ECO:0000313" key="4">
    <source>
        <dbReference type="Proteomes" id="UP000054337"/>
    </source>
</evidence>
<proteinExistence type="predicted"/>
<dbReference type="EMBL" id="KI968721">
    <property type="protein sequence ID" value="EUN28375.1"/>
    <property type="molecule type" value="Genomic_DNA"/>
</dbReference>
<feature type="non-terminal residue" evidence="3">
    <location>
        <position position="52"/>
    </location>
</feature>
<feature type="domain" description="Zn(2)-C6 fungal-type" evidence="2">
    <location>
        <begin position="21"/>
        <end position="49"/>
    </location>
</feature>
<dbReference type="Gene3D" id="4.10.240.10">
    <property type="entry name" value="Zn(2)-C6 fungal-type DNA-binding domain"/>
    <property type="match status" value="1"/>
</dbReference>
<keyword evidence="4" id="KW-1185">Reference proteome</keyword>
<dbReference type="HOGENOM" id="CLU_3092852_0_0_1"/>
<accession>W7EQM1</accession>
<dbReference type="GeneID" id="26260100"/>
<organism evidence="3 4">
    <name type="scientific">Bipolaris victoriae (strain FI3)</name>
    <name type="common">Victoria blight of oats agent</name>
    <name type="synonym">Cochliobolus victoriae</name>
    <dbReference type="NCBI Taxonomy" id="930091"/>
    <lineage>
        <taxon>Eukaryota</taxon>
        <taxon>Fungi</taxon>
        <taxon>Dikarya</taxon>
        <taxon>Ascomycota</taxon>
        <taxon>Pezizomycotina</taxon>
        <taxon>Dothideomycetes</taxon>
        <taxon>Pleosporomycetidae</taxon>
        <taxon>Pleosporales</taxon>
        <taxon>Pleosporineae</taxon>
        <taxon>Pleosporaceae</taxon>
        <taxon>Bipolaris</taxon>
    </lineage>
</organism>
<gene>
    <name evidence="3" type="ORF">COCVIDRAFT_95744</name>
</gene>
<dbReference type="CDD" id="cd00067">
    <property type="entry name" value="GAL4"/>
    <property type="match status" value="1"/>
</dbReference>
<dbReference type="PROSITE" id="PS00463">
    <property type="entry name" value="ZN2_CY6_FUNGAL_1"/>
    <property type="match status" value="1"/>
</dbReference>
<dbReference type="GO" id="GO:0008270">
    <property type="term" value="F:zinc ion binding"/>
    <property type="evidence" value="ECO:0007669"/>
    <property type="project" value="InterPro"/>
</dbReference>
<evidence type="ECO:0000313" key="3">
    <source>
        <dbReference type="EMBL" id="EUN28375.1"/>
    </source>
</evidence>
<name>W7EQM1_BIPV3</name>
<dbReference type="InterPro" id="IPR001138">
    <property type="entry name" value="Zn2Cys6_DnaBD"/>
</dbReference>
<dbReference type="InterPro" id="IPR036864">
    <property type="entry name" value="Zn2-C6_fun-type_DNA-bd_sf"/>
</dbReference>
<dbReference type="Proteomes" id="UP000054337">
    <property type="component" value="Unassembled WGS sequence"/>
</dbReference>
<keyword evidence="1" id="KW-0539">Nucleus</keyword>
<dbReference type="PROSITE" id="PS50048">
    <property type="entry name" value="ZN2_CY6_FUNGAL_2"/>
    <property type="match status" value="1"/>
</dbReference>
<dbReference type="GO" id="GO:0000981">
    <property type="term" value="F:DNA-binding transcription factor activity, RNA polymerase II-specific"/>
    <property type="evidence" value="ECO:0007669"/>
    <property type="project" value="InterPro"/>
</dbReference>
<sequence length="52" mass="5647">MPDVPNQSSAARKTKQSAVPGCRVCSRRRIRCDGAQPACEKCISRGLHCPGY</sequence>
<dbReference type="Pfam" id="PF00172">
    <property type="entry name" value="Zn_clus"/>
    <property type="match status" value="1"/>
</dbReference>